<evidence type="ECO:0000313" key="3">
    <source>
        <dbReference type="Proteomes" id="UP000235786"/>
    </source>
</evidence>
<feature type="compositionally biased region" description="Low complexity" evidence="1">
    <location>
        <begin position="179"/>
        <end position="188"/>
    </location>
</feature>
<gene>
    <name evidence="2" type="ORF">L207DRAFT_21562</name>
</gene>
<dbReference type="AlphaFoldDB" id="A0A2J6RLL5"/>
<organism evidence="2 3">
    <name type="scientific">Hyaloscypha variabilis (strain UAMH 11265 / GT02V1 / F)</name>
    <name type="common">Meliniomyces variabilis</name>
    <dbReference type="NCBI Taxonomy" id="1149755"/>
    <lineage>
        <taxon>Eukaryota</taxon>
        <taxon>Fungi</taxon>
        <taxon>Dikarya</taxon>
        <taxon>Ascomycota</taxon>
        <taxon>Pezizomycotina</taxon>
        <taxon>Leotiomycetes</taxon>
        <taxon>Helotiales</taxon>
        <taxon>Hyaloscyphaceae</taxon>
        <taxon>Hyaloscypha</taxon>
        <taxon>Hyaloscypha variabilis</taxon>
    </lineage>
</organism>
<name>A0A2J6RLL5_HYAVF</name>
<evidence type="ECO:0000256" key="1">
    <source>
        <dbReference type="SAM" id="MobiDB-lite"/>
    </source>
</evidence>
<sequence>MKIQRATDQDQREWLQGRRPCRLGWVVGRVVVAATHSGSSRGQPVGEHGSGLVALAQRGRHGDQDAMLRCCRCTDDHRACKVEQRTAANGTELSIESRLGQVTGVPNTAAPALPSLDLFTYCGSCGARSLSFLTSVPRAHCCALGQSDQFGACGHPGFVPFAGQANAALLLLLPRQTLPTNATTTPPSQSTPPFSPLLQQITGLPAPPSQTGSLISSCSRRRDLASAQSKARNPGSRNRVRG</sequence>
<proteinExistence type="predicted"/>
<evidence type="ECO:0000313" key="2">
    <source>
        <dbReference type="EMBL" id="PMD39414.1"/>
    </source>
</evidence>
<protein>
    <submittedName>
        <fullName evidence="2">Uncharacterized protein</fullName>
    </submittedName>
</protein>
<feature type="compositionally biased region" description="Polar residues" evidence="1">
    <location>
        <begin position="209"/>
        <end position="218"/>
    </location>
</feature>
<keyword evidence="3" id="KW-1185">Reference proteome</keyword>
<dbReference type="EMBL" id="KZ613946">
    <property type="protein sequence ID" value="PMD39414.1"/>
    <property type="molecule type" value="Genomic_DNA"/>
</dbReference>
<accession>A0A2J6RLL5</accession>
<feature type="region of interest" description="Disordered" evidence="1">
    <location>
        <begin position="179"/>
        <end position="242"/>
    </location>
</feature>
<dbReference type="Proteomes" id="UP000235786">
    <property type="component" value="Unassembled WGS sequence"/>
</dbReference>
<reference evidence="2 3" key="1">
    <citation type="submission" date="2016-04" db="EMBL/GenBank/DDBJ databases">
        <title>A degradative enzymes factory behind the ericoid mycorrhizal symbiosis.</title>
        <authorList>
            <consortium name="DOE Joint Genome Institute"/>
            <person name="Martino E."/>
            <person name="Morin E."/>
            <person name="Grelet G."/>
            <person name="Kuo A."/>
            <person name="Kohler A."/>
            <person name="Daghino S."/>
            <person name="Barry K."/>
            <person name="Choi C."/>
            <person name="Cichocki N."/>
            <person name="Clum A."/>
            <person name="Copeland A."/>
            <person name="Hainaut M."/>
            <person name="Haridas S."/>
            <person name="Labutti K."/>
            <person name="Lindquist E."/>
            <person name="Lipzen A."/>
            <person name="Khouja H.-R."/>
            <person name="Murat C."/>
            <person name="Ohm R."/>
            <person name="Olson A."/>
            <person name="Spatafora J."/>
            <person name="Veneault-Fourrey C."/>
            <person name="Henrissat B."/>
            <person name="Grigoriev I."/>
            <person name="Martin F."/>
            <person name="Perotto S."/>
        </authorList>
    </citation>
    <scope>NUCLEOTIDE SEQUENCE [LARGE SCALE GENOMIC DNA]</scope>
    <source>
        <strain evidence="2 3">F</strain>
    </source>
</reference>